<name>A0A1G8P250_9HYPH</name>
<protein>
    <submittedName>
        <fullName evidence="1">Uncharacterized protein</fullName>
    </submittedName>
</protein>
<dbReference type="EMBL" id="FNEE01000003">
    <property type="protein sequence ID" value="SDI86348.1"/>
    <property type="molecule type" value="Genomic_DNA"/>
</dbReference>
<evidence type="ECO:0000313" key="2">
    <source>
        <dbReference type="Proteomes" id="UP000198894"/>
    </source>
</evidence>
<gene>
    <name evidence="1" type="ORF">SAMN05428953_103134</name>
</gene>
<evidence type="ECO:0000313" key="1">
    <source>
        <dbReference type="EMBL" id="SDI86348.1"/>
    </source>
</evidence>
<accession>A0A1G8P250</accession>
<dbReference type="Proteomes" id="UP000198894">
    <property type="component" value="Unassembled WGS sequence"/>
</dbReference>
<reference evidence="2" key="1">
    <citation type="submission" date="2016-10" db="EMBL/GenBank/DDBJ databases">
        <authorList>
            <person name="Varghese N."/>
            <person name="Submissions S."/>
        </authorList>
    </citation>
    <scope>NUCLEOTIDE SEQUENCE [LARGE SCALE GENOMIC DNA]</scope>
    <source>
        <strain evidence="2">CGMCC 1.11022</strain>
    </source>
</reference>
<dbReference type="AlphaFoldDB" id="A0A1G8P250"/>
<sequence length="57" mass="6053">MCKAGEAVAGVRSALLSRDLIVIGVTEAPPESHSPSGQWIGTIYLLSDCKRLEKKIG</sequence>
<organism evidence="1 2">
    <name type="scientific">Mesorhizobium muleiense</name>
    <dbReference type="NCBI Taxonomy" id="1004279"/>
    <lineage>
        <taxon>Bacteria</taxon>
        <taxon>Pseudomonadati</taxon>
        <taxon>Pseudomonadota</taxon>
        <taxon>Alphaproteobacteria</taxon>
        <taxon>Hyphomicrobiales</taxon>
        <taxon>Phyllobacteriaceae</taxon>
        <taxon>Mesorhizobium</taxon>
    </lineage>
</organism>
<proteinExistence type="predicted"/>
<keyword evidence="2" id="KW-1185">Reference proteome</keyword>